<organism evidence="1">
    <name type="scientific">marine sediment metagenome</name>
    <dbReference type="NCBI Taxonomy" id="412755"/>
    <lineage>
        <taxon>unclassified sequences</taxon>
        <taxon>metagenomes</taxon>
        <taxon>ecological metagenomes</taxon>
    </lineage>
</organism>
<dbReference type="EMBL" id="LAZR01021513">
    <property type="protein sequence ID" value="KKL85056.1"/>
    <property type="molecule type" value="Genomic_DNA"/>
</dbReference>
<comment type="caution">
    <text evidence="1">The sequence shown here is derived from an EMBL/GenBank/DDBJ whole genome shotgun (WGS) entry which is preliminary data.</text>
</comment>
<protein>
    <submittedName>
        <fullName evidence="1">Uncharacterized protein</fullName>
    </submittedName>
</protein>
<reference evidence="1" key="1">
    <citation type="journal article" date="2015" name="Nature">
        <title>Complex archaea that bridge the gap between prokaryotes and eukaryotes.</title>
        <authorList>
            <person name="Spang A."/>
            <person name="Saw J.H."/>
            <person name="Jorgensen S.L."/>
            <person name="Zaremba-Niedzwiedzka K."/>
            <person name="Martijn J."/>
            <person name="Lind A.E."/>
            <person name="van Eijk R."/>
            <person name="Schleper C."/>
            <person name="Guy L."/>
            <person name="Ettema T.J."/>
        </authorList>
    </citation>
    <scope>NUCLEOTIDE SEQUENCE</scope>
</reference>
<name>A0A0F9G3K6_9ZZZZ</name>
<sequence length="70" mass="8687">MKPTSWHIFIAEKLKVKCDKNYNNTLKRKEIMKIFWKYNISTTMRNTFLKEMEDMKLVKWINKQNYKVLI</sequence>
<accession>A0A0F9G3K6</accession>
<dbReference type="AlphaFoldDB" id="A0A0F9G3K6"/>
<proteinExistence type="predicted"/>
<gene>
    <name evidence="1" type="ORF">LCGC14_1958490</name>
</gene>
<evidence type="ECO:0000313" key="1">
    <source>
        <dbReference type="EMBL" id="KKL85056.1"/>
    </source>
</evidence>